<comment type="caution">
    <text evidence="14">The sequence shown here is derived from an EMBL/GenBank/DDBJ whole genome shotgun (WGS) entry which is preliminary data.</text>
</comment>
<keyword evidence="11" id="KW-0443">Lipid metabolism</keyword>
<keyword evidence="6 14" id="KW-0808">Transferase</keyword>
<proteinExistence type="inferred from homology"/>
<evidence type="ECO:0000313" key="15">
    <source>
        <dbReference type="Proteomes" id="UP001589628"/>
    </source>
</evidence>
<protein>
    <recommendedName>
        <fullName evidence="3">mevalonate kinase</fullName>
        <ecNumber evidence="3">2.7.1.36</ecNumber>
    </recommendedName>
</protein>
<name>A0ABV5ZDX0_9GAMM</name>
<organism evidence="14 15">
    <name type="scientific">Balneatrix alpica</name>
    <dbReference type="NCBI Taxonomy" id="75684"/>
    <lineage>
        <taxon>Bacteria</taxon>
        <taxon>Pseudomonadati</taxon>
        <taxon>Pseudomonadota</taxon>
        <taxon>Gammaproteobacteria</taxon>
        <taxon>Oceanospirillales</taxon>
        <taxon>Balneatrichaceae</taxon>
        <taxon>Balneatrix</taxon>
    </lineage>
</organism>
<dbReference type="PANTHER" id="PTHR43290:SF2">
    <property type="entry name" value="MEVALONATE KINASE"/>
    <property type="match status" value="1"/>
</dbReference>
<dbReference type="SUPFAM" id="SSF55060">
    <property type="entry name" value="GHMP Kinase, C-terminal domain"/>
    <property type="match status" value="1"/>
</dbReference>
<dbReference type="NCBIfam" id="TIGR00549">
    <property type="entry name" value="mevalon_kin"/>
    <property type="match status" value="1"/>
</dbReference>
<evidence type="ECO:0000259" key="13">
    <source>
        <dbReference type="Pfam" id="PF00288"/>
    </source>
</evidence>
<comment type="subcellular location">
    <subcellularLocation>
        <location evidence="1">Cytoplasm</location>
    </subcellularLocation>
</comment>
<reference evidence="14 15" key="1">
    <citation type="submission" date="2024-09" db="EMBL/GenBank/DDBJ databases">
        <authorList>
            <person name="Sun Q."/>
            <person name="Mori K."/>
        </authorList>
    </citation>
    <scope>NUCLEOTIDE SEQUENCE [LARGE SCALE GENOMIC DNA]</scope>
    <source>
        <strain evidence="14 15">ATCC 51285</strain>
    </source>
</reference>
<dbReference type="InterPro" id="IPR014721">
    <property type="entry name" value="Ribsml_uS5_D2-typ_fold_subgr"/>
</dbReference>
<evidence type="ECO:0000256" key="11">
    <source>
        <dbReference type="ARBA" id="ARBA00023098"/>
    </source>
</evidence>
<evidence type="ECO:0000256" key="2">
    <source>
        <dbReference type="ARBA" id="ARBA00006495"/>
    </source>
</evidence>
<evidence type="ECO:0000256" key="7">
    <source>
        <dbReference type="ARBA" id="ARBA00022741"/>
    </source>
</evidence>
<comment type="pathway">
    <text evidence="12">Isoprenoid biosynthesis; isopentenyl diphosphate biosynthesis via mevalonate pathway; isopentenyl diphosphate from (R)-mevalonate: step 1/3.</text>
</comment>
<dbReference type="SUPFAM" id="SSF54211">
    <property type="entry name" value="Ribosomal protein S5 domain 2-like"/>
    <property type="match status" value="1"/>
</dbReference>
<keyword evidence="7" id="KW-0547">Nucleotide-binding</keyword>
<evidence type="ECO:0000256" key="4">
    <source>
        <dbReference type="ARBA" id="ARBA00022490"/>
    </source>
</evidence>
<dbReference type="InterPro" id="IPR036554">
    <property type="entry name" value="GHMP_kinase_C_sf"/>
</dbReference>
<evidence type="ECO:0000256" key="6">
    <source>
        <dbReference type="ARBA" id="ARBA00022679"/>
    </source>
</evidence>
<dbReference type="InterPro" id="IPR006204">
    <property type="entry name" value="GHMP_kinase_N_dom"/>
</dbReference>
<evidence type="ECO:0000256" key="10">
    <source>
        <dbReference type="ARBA" id="ARBA00022842"/>
    </source>
</evidence>
<dbReference type="Gene3D" id="3.30.230.10">
    <property type="match status" value="1"/>
</dbReference>
<feature type="domain" description="GHMP kinase N-terminal" evidence="13">
    <location>
        <begin position="97"/>
        <end position="177"/>
    </location>
</feature>
<comment type="similarity">
    <text evidence="2">Belongs to the GHMP kinase family. Mevalonate kinase subfamily.</text>
</comment>
<keyword evidence="5" id="KW-0444">Lipid biosynthesis</keyword>
<evidence type="ECO:0000256" key="1">
    <source>
        <dbReference type="ARBA" id="ARBA00004496"/>
    </source>
</evidence>
<dbReference type="PROSITE" id="PS00627">
    <property type="entry name" value="GHMP_KINASES_ATP"/>
    <property type="match status" value="1"/>
</dbReference>
<evidence type="ECO:0000256" key="12">
    <source>
        <dbReference type="ARBA" id="ARBA00029438"/>
    </source>
</evidence>
<evidence type="ECO:0000256" key="3">
    <source>
        <dbReference type="ARBA" id="ARBA00012103"/>
    </source>
</evidence>
<keyword evidence="8 14" id="KW-0418">Kinase</keyword>
<keyword evidence="4" id="KW-0963">Cytoplasm</keyword>
<dbReference type="EMBL" id="JBHLZN010000005">
    <property type="protein sequence ID" value="MFB9887483.1"/>
    <property type="molecule type" value="Genomic_DNA"/>
</dbReference>
<sequence>MISASAPAKLILSGEHAVVYGAPALAAAVSPRAQVRVSELPKPEVVLLLDGIEQRLSILDCLDMQADLDDAHEAFLDGELEIQDVLESGRQLFFYLAAQWLQPDSRQGVKIELDSAIPIGAGLGSSAATIAAVASALAQFYGEPMDASQLIALTRFVERLQHGRGSAIDATTVVQGGVLYLHQDQVETLAPLQGPWWLVHSGQPQCSTGECVSQVRQQFADSSLWQTFSQVTQGLRQALLEHDQAGIISAISANQRLLEQIGVVPAPVQQFIRQLEAKGGAAKVCGAGAIRGDQAGAVLVYGVDPSDLALAAGYRCTALQGEQDGAHVAAG</sequence>
<keyword evidence="9" id="KW-0067">ATP-binding</keyword>
<keyword evidence="10" id="KW-0460">Magnesium</keyword>
<evidence type="ECO:0000256" key="5">
    <source>
        <dbReference type="ARBA" id="ARBA00022516"/>
    </source>
</evidence>
<gene>
    <name evidence="14" type="primary">mvk</name>
    <name evidence="14" type="ORF">ACFFLH_13770</name>
</gene>
<evidence type="ECO:0000256" key="8">
    <source>
        <dbReference type="ARBA" id="ARBA00022777"/>
    </source>
</evidence>
<dbReference type="Proteomes" id="UP001589628">
    <property type="component" value="Unassembled WGS sequence"/>
</dbReference>
<dbReference type="PRINTS" id="PR00959">
    <property type="entry name" value="MEVGALKINASE"/>
</dbReference>
<accession>A0ABV5ZDX0</accession>
<dbReference type="InterPro" id="IPR006205">
    <property type="entry name" value="Mev_gal_kin"/>
</dbReference>
<dbReference type="EC" id="2.7.1.36" evidence="3"/>
<dbReference type="Gene3D" id="3.30.70.890">
    <property type="entry name" value="GHMP kinase, C-terminal domain"/>
    <property type="match status" value="1"/>
</dbReference>
<dbReference type="Pfam" id="PF00288">
    <property type="entry name" value="GHMP_kinases_N"/>
    <property type="match status" value="1"/>
</dbReference>
<evidence type="ECO:0000313" key="14">
    <source>
        <dbReference type="EMBL" id="MFB9887483.1"/>
    </source>
</evidence>
<dbReference type="RefSeq" id="WP_027311422.1">
    <property type="nucleotide sequence ID" value="NZ_JAUESS010000019.1"/>
</dbReference>
<dbReference type="GO" id="GO:0004496">
    <property type="term" value="F:mevalonate kinase activity"/>
    <property type="evidence" value="ECO:0007669"/>
    <property type="project" value="UniProtKB-EC"/>
</dbReference>
<keyword evidence="15" id="KW-1185">Reference proteome</keyword>
<evidence type="ECO:0000256" key="9">
    <source>
        <dbReference type="ARBA" id="ARBA00022840"/>
    </source>
</evidence>
<dbReference type="InterPro" id="IPR020568">
    <property type="entry name" value="Ribosomal_Su5_D2-typ_SF"/>
</dbReference>
<dbReference type="PANTHER" id="PTHR43290">
    <property type="entry name" value="MEVALONATE KINASE"/>
    <property type="match status" value="1"/>
</dbReference>
<dbReference type="InterPro" id="IPR006203">
    <property type="entry name" value="GHMP_knse_ATP-bd_CS"/>
</dbReference>